<protein>
    <recommendedName>
        <fullName evidence="3">5-bromo-4-chloroindolyl phosphate hydrolysis protein</fullName>
    </recommendedName>
</protein>
<comment type="caution">
    <text evidence="2">The sequence shown here is derived from an EMBL/GenBank/DDBJ whole genome shotgun (WGS) entry which is preliminary data.</text>
</comment>
<gene>
    <name evidence="2" type="ORF">SDC9_137784</name>
</gene>
<keyword evidence="1" id="KW-0472">Membrane</keyword>
<evidence type="ECO:0008006" key="3">
    <source>
        <dbReference type="Google" id="ProtNLM"/>
    </source>
</evidence>
<proteinExistence type="predicted"/>
<sequence>MKILFKSAVTLSFIAIICIAIALLLNAMKELFIESWFVFNKSILVGVLSGLVLTCIIALIHFMQYQRENAKERAIQLSEFQKEAAAFQTIVAECSAPDGSIAIPNQRQQEMGSALSRLNELSIRILRGEQISPLKNATVKRLKRLVSPISMTEAAFYTALLPFAECCHAAEQAHHMLPYLTDKTETEKNRSELVQNLLEMQRSLAPDGAFVTALLQYQHDVRRFLGIKEPRIIDTAPHAS</sequence>
<evidence type="ECO:0000256" key="1">
    <source>
        <dbReference type="SAM" id="Phobius"/>
    </source>
</evidence>
<reference evidence="2" key="1">
    <citation type="submission" date="2019-08" db="EMBL/GenBank/DDBJ databases">
        <authorList>
            <person name="Kucharzyk K."/>
            <person name="Murdoch R.W."/>
            <person name="Higgins S."/>
            <person name="Loffler F."/>
        </authorList>
    </citation>
    <scope>NUCLEOTIDE SEQUENCE</scope>
</reference>
<keyword evidence="1" id="KW-0812">Transmembrane</keyword>
<organism evidence="2">
    <name type="scientific">bioreactor metagenome</name>
    <dbReference type="NCBI Taxonomy" id="1076179"/>
    <lineage>
        <taxon>unclassified sequences</taxon>
        <taxon>metagenomes</taxon>
        <taxon>ecological metagenomes</taxon>
    </lineage>
</organism>
<name>A0A645DQA3_9ZZZZ</name>
<keyword evidence="1" id="KW-1133">Transmembrane helix</keyword>
<evidence type="ECO:0000313" key="2">
    <source>
        <dbReference type="EMBL" id="MPM90662.1"/>
    </source>
</evidence>
<feature type="transmembrane region" description="Helical" evidence="1">
    <location>
        <begin position="43"/>
        <end position="63"/>
    </location>
</feature>
<accession>A0A645DQA3</accession>
<feature type="transmembrane region" description="Helical" evidence="1">
    <location>
        <begin position="7"/>
        <end position="28"/>
    </location>
</feature>
<dbReference type="AlphaFoldDB" id="A0A645DQA3"/>
<dbReference type="EMBL" id="VSSQ01037862">
    <property type="protein sequence ID" value="MPM90662.1"/>
    <property type="molecule type" value="Genomic_DNA"/>
</dbReference>